<evidence type="ECO:0000313" key="1">
    <source>
        <dbReference type="EMBL" id="DAD52616.1"/>
    </source>
</evidence>
<reference evidence="1" key="1">
    <citation type="submission" date="2020-09" db="EMBL/GenBank/DDBJ databases">
        <title>Leviviricetes taxonomy.</title>
        <authorList>
            <person name="Stockdale S.R."/>
            <person name="Callanan J."/>
            <person name="Adriaenssens E.M."/>
            <person name="Kuhn J.H."/>
            <person name="Rumnieks J."/>
            <person name="Shkoporov A."/>
            <person name="Draper L.A."/>
            <person name="Ross P."/>
            <person name="Hill C."/>
        </authorList>
    </citation>
    <scope>NUCLEOTIDE SEQUENCE</scope>
</reference>
<name>A0A8S5L4J8_9VIRU</name>
<organism evidence="1 2">
    <name type="scientific">ssRNA phage SRR6960551_1</name>
    <dbReference type="NCBI Taxonomy" id="2786547"/>
    <lineage>
        <taxon>Viruses</taxon>
        <taxon>Riboviria</taxon>
        <taxon>Orthornavirae</taxon>
        <taxon>Lenarviricota</taxon>
        <taxon>Leviviricetes</taxon>
        <taxon>Norzivirales</taxon>
        <taxon>Atkinsviridae</taxon>
        <taxon>Alkesdovirus</taxon>
        <taxon>Alkesdovirus pelohabitans</taxon>
        <taxon>Rainacovirus pelohabitans</taxon>
    </lineage>
</organism>
<accession>A0A8S5L4J8</accession>
<dbReference type="GeneID" id="80397173"/>
<keyword evidence="1" id="KW-0167">Capsid protein</keyword>
<proteinExistence type="predicted"/>
<gene>
    <name evidence="1" type="primary">SRR6960551_1_2</name>
</gene>
<evidence type="ECO:0000313" key="2">
    <source>
        <dbReference type="Proteomes" id="UP000680734"/>
    </source>
</evidence>
<protein>
    <submittedName>
        <fullName evidence="1">Coat protein</fullName>
    </submittedName>
</protein>
<sequence>MAISLSSPVTGTAQTGLTSPTYTVISDTSPSSLPGKQWAVSATGGTQTGVTVHSVSSPFTVNFTRPSVLKTVGVPNPATGVISRIPTNEFHVITRKGVVPAANQAASTMTIKTTIAVPAGADVYDVNNVRAALSLHLGALSQQSAGEGDLLLNGVL</sequence>
<dbReference type="EMBL" id="BK014156">
    <property type="protein sequence ID" value="DAD52616.1"/>
    <property type="molecule type" value="Genomic_RNA"/>
</dbReference>
<keyword evidence="2" id="KW-1185">Reference proteome</keyword>
<dbReference type="KEGG" id="vg:80397173"/>
<keyword evidence="1" id="KW-0946">Virion</keyword>
<dbReference type="Proteomes" id="UP000680734">
    <property type="component" value="Segment"/>
</dbReference>
<dbReference type="RefSeq" id="YP_010768940.1">
    <property type="nucleotide sequence ID" value="NC_073833.1"/>
</dbReference>
<dbReference type="GO" id="GO:0019028">
    <property type="term" value="C:viral capsid"/>
    <property type="evidence" value="ECO:0007669"/>
    <property type="project" value="UniProtKB-KW"/>
</dbReference>